<dbReference type="GO" id="GO:0043565">
    <property type="term" value="F:sequence-specific DNA binding"/>
    <property type="evidence" value="ECO:0007669"/>
    <property type="project" value="InterPro"/>
</dbReference>
<dbReference type="GO" id="GO:0003700">
    <property type="term" value="F:DNA-binding transcription factor activity"/>
    <property type="evidence" value="ECO:0007669"/>
    <property type="project" value="InterPro"/>
</dbReference>
<evidence type="ECO:0000256" key="2">
    <source>
        <dbReference type="ARBA" id="ARBA00023125"/>
    </source>
</evidence>
<keyword evidence="2" id="KW-0238">DNA-binding</keyword>
<dbReference type="InterPro" id="IPR014710">
    <property type="entry name" value="RmlC-like_jellyroll"/>
</dbReference>
<dbReference type="InterPro" id="IPR018060">
    <property type="entry name" value="HTH_AraC"/>
</dbReference>
<dbReference type="RefSeq" id="WP_282200689.1">
    <property type="nucleotide sequence ID" value="NZ_BOQE01000001.1"/>
</dbReference>
<dbReference type="Gene3D" id="2.60.120.10">
    <property type="entry name" value="Jelly Rolls"/>
    <property type="match status" value="1"/>
</dbReference>
<dbReference type="Gene3D" id="1.10.10.60">
    <property type="entry name" value="Homeodomain-like"/>
    <property type="match status" value="2"/>
</dbReference>
<dbReference type="Proteomes" id="UP001057291">
    <property type="component" value="Unassembled WGS sequence"/>
</dbReference>
<dbReference type="CDD" id="cd02208">
    <property type="entry name" value="cupin_RmlC-like"/>
    <property type="match status" value="1"/>
</dbReference>
<dbReference type="SUPFAM" id="SSF46689">
    <property type="entry name" value="Homeodomain-like"/>
    <property type="match status" value="2"/>
</dbReference>
<dbReference type="EMBL" id="BOQE01000001">
    <property type="protein sequence ID" value="GIM47748.1"/>
    <property type="molecule type" value="Genomic_DNA"/>
</dbReference>
<proteinExistence type="predicted"/>
<dbReference type="PRINTS" id="PR00032">
    <property type="entry name" value="HTHARAC"/>
</dbReference>
<sequence length="294" mass="33010">MKIATSLNTLQQVALHLSGNPVSIKVHYWGGQLRHQDNPLHKHSFFEICYVLGGRGVYWEAGREYLLQKGTIFCSRPGNMHQIHKGDNLFLLWVGFEIDEAGSQTAGISMFERLAQTPHFYVSGADDSPAASIWRALMQHAEAPHPSMTGLIISLAHSLILSLQTLFCKTNPVWGELLHTRSSVLLHQAKLFIKDNLAQPLSLVDVAKYLHISPRHLSRLFSEQYGVSFTSFVRRERVRTAAELLRSTDLAIKTISEESGFSSVHYFTRVFAAEMGMTPGEYRKLSLSNTKDAT</sequence>
<dbReference type="PROSITE" id="PS00041">
    <property type="entry name" value="HTH_ARAC_FAMILY_1"/>
    <property type="match status" value="1"/>
</dbReference>
<protein>
    <submittedName>
        <fullName evidence="5">HTH-type transcriptional regulator YfiF</fullName>
    </submittedName>
</protein>
<dbReference type="InterPro" id="IPR009057">
    <property type="entry name" value="Homeodomain-like_sf"/>
</dbReference>
<dbReference type="PANTHER" id="PTHR43280:SF28">
    <property type="entry name" value="HTH-TYPE TRANSCRIPTIONAL ACTIVATOR RHAS"/>
    <property type="match status" value="1"/>
</dbReference>
<evidence type="ECO:0000256" key="3">
    <source>
        <dbReference type="ARBA" id="ARBA00023163"/>
    </source>
</evidence>
<comment type="caution">
    <text evidence="5">The sequence shown here is derived from an EMBL/GenBank/DDBJ whole genome shotgun (WGS) entry which is preliminary data.</text>
</comment>
<keyword evidence="6" id="KW-1185">Reference proteome</keyword>
<dbReference type="PANTHER" id="PTHR43280">
    <property type="entry name" value="ARAC-FAMILY TRANSCRIPTIONAL REGULATOR"/>
    <property type="match status" value="1"/>
</dbReference>
<evidence type="ECO:0000313" key="6">
    <source>
        <dbReference type="Proteomes" id="UP001057291"/>
    </source>
</evidence>
<gene>
    <name evidence="5" type="primary">yfiF</name>
    <name evidence="5" type="ORF">DNHGIG_32970</name>
</gene>
<dbReference type="InterPro" id="IPR037923">
    <property type="entry name" value="HTH-like"/>
</dbReference>
<dbReference type="SUPFAM" id="SSF51215">
    <property type="entry name" value="Regulatory protein AraC"/>
    <property type="match status" value="1"/>
</dbReference>
<evidence type="ECO:0000313" key="5">
    <source>
        <dbReference type="EMBL" id="GIM47748.1"/>
    </source>
</evidence>
<dbReference type="InterPro" id="IPR018062">
    <property type="entry name" value="HTH_AraC-typ_CS"/>
</dbReference>
<dbReference type="InterPro" id="IPR020449">
    <property type="entry name" value="Tscrpt_reg_AraC-type_HTH"/>
</dbReference>
<keyword evidence="1" id="KW-0805">Transcription regulation</keyword>
<evidence type="ECO:0000259" key="4">
    <source>
        <dbReference type="PROSITE" id="PS01124"/>
    </source>
</evidence>
<dbReference type="PROSITE" id="PS01124">
    <property type="entry name" value="HTH_ARAC_FAMILY_2"/>
    <property type="match status" value="1"/>
</dbReference>
<feature type="domain" description="HTH araC/xylS-type" evidence="4">
    <location>
        <begin position="187"/>
        <end position="285"/>
    </location>
</feature>
<evidence type="ECO:0000256" key="1">
    <source>
        <dbReference type="ARBA" id="ARBA00023015"/>
    </source>
</evidence>
<accession>A0AAV4LJ03</accession>
<name>A0AAV4LJ03_9BACL</name>
<organism evidence="5 6">
    <name type="scientific">Collibacillus ludicampi</name>
    <dbReference type="NCBI Taxonomy" id="2771369"/>
    <lineage>
        <taxon>Bacteria</taxon>
        <taxon>Bacillati</taxon>
        <taxon>Bacillota</taxon>
        <taxon>Bacilli</taxon>
        <taxon>Bacillales</taxon>
        <taxon>Alicyclobacillaceae</taxon>
        <taxon>Collibacillus</taxon>
    </lineage>
</organism>
<dbReference type="Pfam" id="PF12833">
    <property type="entry name" value="HTH_18"/>
    <property type="match status" value="1"/>
</dbReference>
<dbReference type="InterPro" id="IPR003313">
    <property type="entry name" value="AraC-bd"/>
</dbReference>
<reference evidence="5" key="1">
    <citation type="journal article" date="2023" name="Int. J. Syst. Evol. Microbiol.">
        <title>Collibacillus ludicampi gen. nov., sp. nov., a new soil bacterium of the family Alicyclobacillaceae.</title>
        <authorList>
            <person name="Jojima T."/>
            <person name="Ioku Y."/>
            <person name="Fukuta Y."/>
            <person name="Shirasaka N."/>
            <person name="Matsumura Y."/>
            <person name="Mori M."/>
        </authorList>
    </citation>
    <scope>NUCLEOTIDE SEQUENCE</scope>
    <source>
        <strain evidence="5">TP075</strain>
    </source>
</reference>
<keyword evidence="3" id="KW-0804">Transcription</keyword>
<dbReference type="SMART" id="SM00342">
    <property type="entry name" value="HTH_ARAC"/>
    <property type="match status" value="1"/>
</dbReference>
<dbReference type="AlphaFoldDB" id="A0AAV4LJ03"/>
<dbReference type="Pfam" id="PF02311">
    <property type="entry name" value="AraC_binding"/>
    <property type="match status" value="1"/>
</dbReference>